<dbReference type="InterPro" id="IPR029058">
    <property type="entry name" value="AB_hydrolase_fold"/>
</dbReference>
<dbReference type="PANTHER" id="PTHR33428">
    <property type="entry name" value="CHLOROPHYLLASE-2, CHLOROPLASTIC"/>
    <property type="match status" value="1"/>
</dbReference>
<dbReference type="SUPFAM" id="SSF53474">
    <property type="entry name" value="alpha/beta-Hydrolases"/>
    <property type="match status" value="1"/>
</dbReference>
<dbReference type="Proteomes" id="UP001628179">
    <property type="component" value="Unassembled WGS sequence"/>
</dbReference>
<dbReference type="Gene3D" id="3.40.50.1820">
    <property type="entry name" value="alpha/beta hydrolase"/>
    <property type="match status" value="1"/>
</dbReference>
<evidence type="ECO:0000256" key="2">
    <source>
        <dbReference type="SAM" id="SignalP"/>
    </source>
</evidence>
<sequence length="347" mass="36092">MVVLARLVAAVAVNAAVSAARALPDVSSSLATRQTGGQFVPKPGYYPATGDDTIAGGIFCISLSDLAAYLARTGNNPGATGTESPRLGGGAGSASGTGPYPARATTDPALPNHTIFAPRDLPPANMTLPFIAWGNGGCATDPSAHKNFLIEVASHGYVIAADGLAGGVAGKSQSMVTDMRASLDWAAKGGAARYGSTAAAFQNGAVATMGHSCGGLEAMSTAYHDDRVKRIILLNIGIFQDEKRYLLQEIKVPVAWFVGGPKDMGYPNAEKDYKLLPTELPAFKASLDTGHGSTFAAPNGGKAARAVVNYLEWQFRNDTASRARLLDPKASGSLVSENWAVEYKNWT</sequence>
<evidence type="ECO:0000256" key="1">
    <source>
        <dbReference type="SAM" id="MobiDB-lite"/>
    </source>
</evidence>
<feature type="signal peptide" evidence="2">
    <location>
        <begin position="1"/>
        <end position="22"/>
    </location>
</feature>
<proteinExistence type="predicted"/>
<protein>
    <submittedName>
        <fullName evidence="3">Chlorophyllase</fullName>
    </submittedName>
</protein>
<dbReference type="GeneID" id="98178033"/>
<organism evidence="3 4">
    <name type="scientific">Madurella fahalii</name>
    <dbReference type="NCBI Taxonomy" id="1157608"/>
    <lineage>
        <taxon>Eukaryota</taxon>
        <taxon>Fungi</taxon>
        <taxon>Dikarya</taxon>
        <taxon>Ascomycota</taxon>
        <taxon>Pezizomycotina</taxon>
        <taxon>Sordariomycetes</taxon>
        <taxon>Sordariomycetidae</taxon>
        <taxon>Sordariales</taxon>
        <taxon>Sordariales incertae sedis</taxon>
        <taxon>Madurella</taxon>
    </lineage>
</organism>
<dbReference type="PANTHER" id="PTHR33428:SF14">
    <property type="entry name" value="CARBOXYLESTERASE TYPE B DOMAIN-CONTAINING PROTEIN"/>
    <property type="match status" value="1"/>
</dbReference>
<evidence type="ECO:0000313" key="3">
    <source>
        <dbReference type="EMBL" id="GAB1317080.1"/>
    </source>
</evidence>
<keyword evidence="4" id="KW-1185">Reference proteome</keyword>
<keyword evidence="2" id="KW-0732">Signal</keyword>
<dbReference type="EMBL" id="BAAFSV010000004">
    <property type="protein sequence ID" value="GAB1317080.1"/>
    <property type="molecule type" value="Genomic_DNA"/>
</dbReference>
<comment type="caution">
    <text evidence="3">The sequence shown here is derived from an EMBL/GenBank/DDBJ whole genome shotgun (WGS) entry which is preliminary data.</text>
</comment>
<name>A0ABQ0GHB6_9PEZI</name>
<dbReference type="RefSeq" id="XP_070918811.1">
    <property type="nucleotide sequence ID" value="XM_071062710.1"/>
</dbReference>
<accession>A0ABQ0GHB6</accession>
<feature type="region of interest" description="Disordered" evidence="1">
    <location>
        <begin position="78"/>
        <end position="104"/>
    </location>
</feature>
<evidence type="ECO:0000313" key="4">
    <source>
        <dbReference type="Proteomes" id="UP001628179"/>
    </source>
</evidence>
<gene>
    <name evidence="3" type="ORF">MFIFM68171_07290</name>
</gene>
<reference evidence="3 4" key="1">
    <citation type="submission" date="2024-09" db="EMBL/GenBank/DDBJ databases">
        <title>Itraconazole resistance in Madurella fahalii resulting from another homologue of gene encoding cytochrome P450 14-alpha sterol demethylase (CYP51).</title>
        <authorList>
            <person name="Yoshioka I."/>
            <person name="Fahal A.H."/>
            <person name="Kaneko S."/>
            <person name="Yaguchi T."/>
        </authorList>
    </citation>
    <scope>NUCLEOTIDE SEQUENCE [LARGE SCALE GENOMIC DNA]</scope>
    <source>
        <strain evidence="3 4">IFM 68171</strain>
    </source>
</reference>
<feature type="chain" id="PRO_5045157535" evidence="2">
    <location>
        <begin position="23"/>
        <end position="347"/>
    </location>
</feature>